<evidence type="ECO:0000256" key="1">
    <source>
        <dbReference type="SAM" id="Coils"/>
    </source>
</evidence>
<dbReference type="RefSeq" id="WP_023433668.1">
    <property type="nucleotide sequence ID" value="NZ_AWXZ01000039.1"/>
</dbReference>
<dbReference type="eggNOG" id="ENOG5033FQD">
    <property type="taxonomic scope" value="Bacteria"/>
</dbReference>
<dbReference type="EMBL" id="AWXZ01000039">
    <property type="protein sequence ID" value="ESR23482.1"/>
    <property type="molecule type" value="Genomic_DNA"/>
</dbReference>
<comment type="caution">
    <text evidence="2">The sequence shown here is derived from an EMBL/GenBank/DDBJ whole genome shotgun (WGS) entry which is preliminary data.</text>
</comment>
<dbReference type="AlphaFoldDB" id="V4QUR9"/>
<evidence type="ECO:0008006" key="4">
    <source>
        <dbReference type="Google" id="ProtNLM"/>
    </source>
</evidence>
<proteinExistence type="predicted"/>
<name>V4QUR9_9HYPH</name>
<evidence type="ECO:0000313" key="3">
    <source>
        <dbReference type="Proteomes" id="UP000017819"/>
    </source>
</evidence>
<gene>
    <name evidence="2" type="ORF">N177_3550</name>
</gene>
<accession>V4QUR9</accession>
<organism evidence="2 3">
    <name type="scientific">Lutibaculum baratangense AMV1</name>
    <dbReference type="NCBI Taxonomy" id="631454"/>
    <lineage>
        <taxon>Bacteria</taxon>
        <taxon>Pseudomonadati</taxon>
        <taxon>Pseudomonadota</taxon>
        <taxon>Alphaproteobacteria</taxon>
        <taxon>Hyphomicrobiales</taxon>
        <taxon>Tepidamorphaceae</taxon>
        <taxon>Lutibaculum</taxon>
    </lineage>
</organism>
<sequence length="130" mass="14337">MSRRSGPRLALAVALGASLLANAFLLGFAVRNTGQGPFAGFQAESIGRSYPDQVRAEFRNLLRENRPRALAALRELREARRNLAAAANAATFDEAEVERIMQDVRTATEALQRLMQEFLLEALRRTHGAS</sequence>
<dbReference type="Proteomes" id="UP000017819">
    <property type="component" value="Unassembled WGS sequence"/>
</dbReference>
<keyword evidence="3" id="KW-1185">Reference proteome</keyword>
<feature type="coiled-coil region" evidence="1">
    <location>
        <begin position="69"/>
        <end position="117"/>
    </location>
</feature>
<protein>
    <recommendedName>
        <fullName evidence="4">Periplasmic heavy metal sensor</fullName>
    </recommendedName>
</protein>
<dbReference type="STRING" id="631454.N177_3550"/>
<dbReference type="Pfam" id="PF13801">
    <property type="entry name" value="Metal_resist"/>
    <property type="match status" value="1"/>
</dbReference>
<reference evidence="2 3" key="1">
    <citation type="journal article" date="2014" name="Genome Announc.">
        <title>Draft Genome Sequence of Lutibaculum baratangense Strain AMV1T, Isolated from a Mud Volcano in Andamans, India.</title>
        <authorList>
            <person name="Singh A."/>
            <person name="Sreenivas A."/>
            <person name="Sathyanarayana Reddy G."/>
            <person name="Pinnaka A.K."/>
            <person name="Shivaji S."/>
        </authorList>
    </citation>
    <scope>NUCLEOTIDE SEQUENCE [LARGE SCALE GENOMIC DNA]</scope>
    <source>
        <strain evidence="2 3">AMV1</strain>
    </source>
</reference>
<keyword evidence="1" id="KW-0175">Coiled coil</keyword>
<evidence type="ECO:0000313" key="2">
    <source>
        <dbReference type="EMBL" id="ESR23482.1"/>
    </source>
</evidence>
<dbReference type="InterPro" id="IPR025961">
    <property type="entry name" value="Metal_resist"/>
</dbReference>